<sequence length="80" mass="9237">MAEVSKPELIKTVLSLQVVIIATVCIIAVWLSEQNSKGRQNPVQQMMCRKQMCWTERLRNHCKPHNITNSILNVKKNICF</sequence>
<protein>
    <submittedName>
        <fullName evidence="2">Uncharacterized protein</fullName>
    </submittedName>
</protein>
<name>A0A0B6Z9M7_9EUPU</name>
<accession>A0A0B6Z9M7</accession>
<keyword evidence="1" id="KW-1133">Transmembrane helix</keyword>
<dbReference type="AlphaFoldDB" id="A0A0B6Z9M7"/>
<proteinExistence type="predicted"/>
<evidence type="ECO:0000313" key="2">
    <source>
        <dbReference type="EMBL" id="CEK65309.1"/>
    </source>
</evidence>
<organism evidence="2">
    <name type="scientific">Arion vulgaris</name>
    <dbReference type="NCBI Taxonomy" id="1028688"/>
    <lineage>
        <taxon>Eukaryota</taxon>
        <taxon>Metazoa</taxon>
        <taxon>Spiralia</taxon>
        <taxon>Lophotrochozoa</taxon>
        <taxon>Mollusca</taxon>
        <taxon>Gastropoda</taxon>
        <taxon>Heterobranchia</taxon>
        <taxon>Euthyneura</taxon>
        <taxon>Panpulmonata</taxon>
        <taxon>Eupulmonata</taxon>
        <taxon>Stylommatophora</taxon>
        <taxon>Helicina</taxon>
        <taxon>Arionoidea</taxon>
        <taxon>Arionidae</taxon>
        <taxon>Arion</taxon>
    </lineage>
</organism>
<dbReference type="EMBL" id="HACG01018444">
    <property type="protein sequence ID" value="CEK65309.1"/>
    <property type="molecule type" value="Transcribed_RNA"/>
</dbReference>
<keyword evidence="1" id="KW-0472">Membrane</keyword>
<feature type="transmembrane region" description="Helical" evidence="1">
    <location>
        <begin position="12"/>
        <end position="31"/>
    </location>
</feature>
<gene>
    <name evidence="2" type="primary">ORF54625</name>
</gene>
<keyword evidence="1" id="KW-0812">Transmembrane</keyword>
<evidence type="ECO:0000256" key="1">
    <source>
        <dbReference type="SAM" id="Phobius"/>
    </source>
</evidence>
<reference evidence="2" key="1">
    <citation type="submission" date="2014-12" db="EMBL/GenBank/DDBJ databases">
        <title>Insight into the proteome of Arion vulgaris.</title>
        <authorList>
            <person name="Aradska J."/>
            <person name="Bulat T."/>
            <person name="Smidak R."/>
            <person name="Sarate P."/>
            <person name="Gangsoo J."/>
            <person name="Sialana F."/>
            <person name="Bilban M."/>
            <person name="Lubec G."/>
        </authorList>
    </citation>
    <scope>NUCLEOTIDE SEQUENCE</scope>
    <source>
        <tissue evidence="2">Skin</tissue>
    </source>
</reference>